<keyword evidence="4 9" id="KW-0805">Transcription regulation</keyword>
<dbReference type="EMBL" id="JMSN01000164">
    <property type="protein sequence ID" value="KDN36557.1"/>
    <property type="molecule type" value="Genomic_DNA"/>
</dbReference>
<reference evidence="10 11" key="1">
    <citation type="submission" date="2014-05" db="EMBL/GenBank/DDBJ databases">
        <title>Draft genome sequence of a rare smut relative, Tilletiaria anomala UBC 951.</title>
        <authorList>
            <consortium name="DOE Joint Genome Institute"/>
            <person name="Toome M."/>
            <person name="Kuo A."/>
            <person name="Henrissat B."/>
            <person name="Lipzen A."/>
            <person name="Tritt A."/>
            <person name="Yoshinaga Y."/>
            <person name="Zane M."/>
            <person name="Barry K."/>
            <person name="Grigoriev I.V."/>
            <person name="Spatafora J.W."/>
            <person name="Aimea M.C."/>
        </authorList>
    </citation>
    <scope>NUCLEOTIDE SEQUENCE [LARGE SCALE GENOMIC DNA]</scope>
    <source>
        <strain evidence="10 11">UBC 951</strain>
    </source>
</reference>
<dbReference type="GO" id="GO:0003712">
    <property type="term" value="F:transcription coregulator activity"/>
    <property type="evidence" value="ECO:0007669"/>
    <property type="project" value="InterPro"/>
</dbReference>
<evidence type="ECO:0000256" key="3">
    <source>
        <dbReference type="ARBA" id="ARBA00020628"/>
    </source>
</evidence>
<dbReference type="GO" id="GO:0006357">
    <property type="term" value="P:regulation of transcription by RNA polymerase II"/>
    <property type="evidence" value="ECO:0007669"/>
    <property type="project" value="InterPro"/>
</dbReference>
<keyword evidence="5 9" id="KW-0010">Activator</keyword>
<evidence type="ECO:0000313" key="11">
    <source>
        <dbReference type="Proteomes" id="UP000027361"/>
    </source>
</evidence>
<protein>
    <recommendedName>
        <fullName evidence="3 9">Mediator of RNA polymerase II transcription subunit 5</fullName>
    </recommendedName>
    <alternativeName>
        <fullName evidence="8 9">Mediator complex subunit 5</fullName>
    </alternativeName>
</protein>
<organism evidence="10 11">
    <name type="scientific">Tilletiaria anomala (strain ATCC 24038 / CBS 436.72 / UBC 951)</name>
    <dbReference type="NCBI Taxonomy" id="1037660"/>
    <lineage>
        <taxon>Eukaryota</taxon>
        <taxon>Fungi</taxon>
        <taxon>Dikarya</taxon>
        <taxon>Basidiomycota</taxon>
        <taxon>Ustilaginomycotina</taxon>
        <taxon>Exobasidiomycetes</taxon>
        <taxon>Georgefischeriales</taxon>
        <taxon>Tilletiariaceae</taxon>
        <taxon>Tilletiaria</taxon>
    </lineage>
</organism>
<evidence type="ECO:0000256" key="2">
    <source>
        <dbReference type="ARBA" id="ARBA00008782"/>
    </source>
</evidence>
<dbReference type="HOGENOM" id="CLU_294091_0_0_1"/>
<evidence type="ECO:0000256" key="4">
    <source>
        <dbReference type="ARBA" id="ARBA00023015"/>
    </source>
</evidence>
<dbReference type="GO" id="GO:0016592">
    <property type="term" value="C:mediator complex"/>
    <property type="evidence" value="ECO:0007669"/>
    <property type="project" value="InterPro"/>
</dbReference>
<keyword evidence="11" id="KW-1185">Reference proteome</keyword>
<dbReference type="InterPro" id="IPR014801">
    <property type="entry name" value="Mediator_Med5_fun"/>
</dbReference>
<evidence type="ECO:0000256" key="9">
    <source>
        <dbReference type="RuleBase" id="RU364142"/>
    </source>
</evidence>
<gene>
    <name evidence="9" type="primary">MED5</name>
    <name evidence="10" type="ORF">K437DRAFT_276776</name>
</gene>
<sequence>MTQEVASQVVSITVRCFFAGTTASKWSEILKHLRARNAAADQRTSSSSAVTIDAWEASFVSDSILQLLLDTEAASCDALVSYVKAACEVQDDQSPRSSTVVASAANVNGDHEPLMRPRDFLRSFFRQLIGGNGGAILQAMSRLEPLAMTIQSVGLWRLNSPPHPIGVTYSERIKSADDLIKVLDEAARFIDALGISVPAASEATMCMLADVMVPAVLAAVSSSDKACIDLDEKVKTKLSQRVPPILFGVQRLAALLPSVAQVALELVARFQEIVGRIGGAQMPFDAQVASQESPNQVVGSRSALSTLSWRRVMELPESKESLQTMRSPDIWQLSVVQPEIAILVTKIAEPRVPWQSKLSLLRNVSKARRGGEYEDIGDPTQSFWFEVLHATAIGCAYANAIPASTAGSRNAVVLWRAALCSIVPSAMRAFADSDESHPQDYNLVVKALFLTSEGVLQACGGPEVANEKSASLSGDAGTHEGDNANLNSRATIPSLLLRSLIEKRLISSALAADVVMARAAEVDLTSLGTSLSAMSSAQGSSVQALIEQRLSADNPLTFFDQMRYDYGTQCLQAKLLVEQFTGWISSKDLETAANWSRILVDHCATLDIIVSHTSPQELFRPVCQWLNADGLLNPAEESTSVGTLILFAQLLIKRYQVCLPELSDDQLSSVIRSDSWAYQLHELSKEHRALVDRWITALFDSDGISDELLRESPPRTLLLLAPTLFAQSIATCRSGLIDLELLRNGLTYFLEDPLSYTLPGALLWLLDEIQRTPLIAKSERGPETYEHSRVILMEILGMLLDAEKCPAAVQSLVEGEMLAFGLSSESQTSMQGWSTTVDTSNLKHKLVAGYTEHAYLPAKFVLHNLLQLPGSVDVPTLSGLWTAICAPSRLSCSAVLAELANTHYFFHNTDLKAAAMCLVVLELSAPTSGDGPLAFSLARLPSEQISAVGIACTFAALKLLAASADEALADRLGNVLLLISLHICRHRARKALDPSRLSVLSESIDDAVLRRLPKWQAVHDALAAPDGAFEGL</sequence>
<evidence type="ECO:0000256" key="1">
    <source>
        <dbReference type="ARBA" id="ARBA00004123"/>
    </source>
</evidence>
<name>A0A066V4B1_TILAU</name>
<evidence type="ECO:0000313" key="10">
    <source>
        <dbReference type="EMBL" id="KDN36557.1"/>
    </source>
</evidence>
<dbReference type="PANTHER" id="PTHR35784">
    <property type="entry name" value="MEDIATOR OF RNA POLYMERASE II TRANSCRIPTION SUBUNIT 5"/>
    <property type="match status" value="1"/>
</dbReference>
<comment type="similarity">
    <text evidence="2 9">Belongs to the Mediator complex subunit 5 family.</text>
</comment>
<dbReference type="InParanoid" id="A0A066V4B1"/>
<comment type="subunit">
    <text evidence="9">Component of the Mediator complex.</text>
</comment>
<evidence type="ECO:0000256" key="8">
    <source>
        <dbReference type="ARBA" id="ARBA00031256"/>
    </source>
</evidence>
<evidence type="ECO:0000256" key="6">
    <source>
        <dbReference type="ARBA" id="ARBA00023163"/>
    </source>
</evidence>
<accession>A0A066V4B1</accession>
<proteinExistence type="inferred from homology"/>
<comment type="caution">
    <text evidence="10">The sequence shown here is derived from an EMBL/GenBank/DDBJ whole genome shotgun (WGS) entry which is preliminary data.</text>
</comment>
<keyword evidence="7 9" id="KW-0539">Nucleus</keyword>
<dbReference type="Proteomes" id="UP000027361">
    <property type="component" value="Unassembled WGS sequence"/>
</dbReference>
<dbReference type="STRING" id="1037660.A0A066V4B1"/>
<dbReference type="GeneID" id="25266761"/>
<dbReference type="RefSeq" id="XP_013240095.1">
    <property type="nucleotide sequence ID" value="XM_013384641.1"/>
</dbReference>
<dbReference type="AlphaFoldDB" id="A0A066V4B1"/>
<keyword evidence="6 9" id="KW-0804">Transcription</keyword>
<dbReference type="OrthoDB" id="5549158at2759"/>
<comment type="subcellular location">
    <subcellularLocation>
        <location evidence="1 9">Nucleus</location>
    </subcellularLocation>
</comment>
<comment type="function">
    <text evidence="9">Component of the Mediator complex, a coactivator involved in the regulated transcription of nearly all RNA polymerase II-dependent genes. Mediator functions as a bridge to convey information from gene-specific regulatory proteins to the basal RNA polymerase II transcription machinery. Mediator is recruited to promoters by direct interactions with regulatory proteins and serves as a scaffold for the assembly of a functional preinitiation complex with RNA polymerase II and the general transcription factors.</text>
</comment>
<dbReference type="PANTHER" id="PTHR35784:SF1">
    <property type="entry name" value="MEDIATOR OF RNA POLYMERASE II TRANSCRIPTION SUBUNIT 5"/>
    <property type="match status" value="1"/>
</dbReference>
<evidence type="ECO:0000256" key="5">
    <source>
        <dbReference type="ARBA" id="ARBA00023159"/>
    </source>
</evidence>
<evidence type="ECO:0000256" key="7">
    <source>
        <dbReference type="ARBA" id="ARBA00023242"/>
    </source>
</evidence>
<dbReference type="Pfam" id="PF08689">
    <property type="entry name" value="Med5"/>
    <property type="match status" value="1"/>
</dbReference>